<dbReference type="OrthoDB" id="2143914at2759"/>
<dbReference type="PROSITE" id="PS50090">
    <property type="entry name" value="MYB_LIKE"/>
    <property type="match status" value="2"/>
</dbReference>
<feature type="domain" description="HTH myb-type" evidence="3">
    <location>
        <begin position="66"/>
        <end position="119"/>
    </location>
</feature>
<dbReference type="AlphaFoldDB" id="A2ECH9"/>
<evidence type="ECO:0000256" key="1">
    <source>
        <dbReference type="SAM" id="MobiDB-lite"/>
    </source>
</evidence>
<proteinExistence type="predicted"/>
<protein>
    <submittedName>
        <fullName evidence="4">Myb-like DNA-binding domain containing protein</fullName>
    </submittedName>
</protein>
<evidence type="ECO:0000313" key="4">
    <source>
        <dbReference type="EMBL" id="EAY09674.1"/>
    </source>
</evidence>
<dbReference type="InterPro" id="IPR009057">
    <property type="entry name" value="Homeodomain-like_sf"/>
</dbReference>
<dbReference type="VEuPathDB" id="TrichDB:TVAG_060500"/>
<organism evidence="4 5">
    <name type="scientific">Trichomonas vaginalis (strain ATCC PRA-98 / G3)</name>
    <dbReference type="NCBI Taxonomy" id="412133"/>
    <lineage>
        <taxon>Eukaryota</taxon>
        <taxon>Metamonada</taxon>
        <taxon>Parabasalia</taxon>
        <taxon>Trichomonadida</taxon>
        <taxon>Trichomonadidae</taxon>
        <taxon>Trichomonas</taxon>
    </lineage>
</organism>
<dbReference type="KEGG" id="tva:4767597"/>
<dbReference type="CDD" id="cd00167">
    <property type="entry name" value="SANT"/>
    <property type="match status" value="2"/>
</dbReference>
<dbReference type="Gene3D" id="1.10.10.60">
    <property type="entry name" value="Homeodomain-like"/>
    <property type="match status" value="2"/>
</dbReference>
<dbReference type="Proteomes" id="UP000001542">
    <property type="component" value="Unassembled WGS sequence"/>
</dbReference>
<dbReference type="PANTHER" id="PTHR45614:SF69">
    <property type="entry name" value="CHROMOSOME UNDETERMINED SCAFFOLD_38, WHOLE GENOME SHOTGUN SEQUENCE"/>
    <property type="match status" value="1"/>
</dbReference>
<keyword evidence="5" id="KW-1185">Reference proteome</keyword>
<feature type="domain" description="Myb-like" evidence="2">
    <location>
        <begin position="13"/>
        <end position="64"/>
    </location>
</feature>
<feature type="domain" description="Myb-like" evidence="2">
    <location>
        <begin position="65"/>
        <end position="115"/>
    </location>
</feature>
<dbReference type="eggNOG" id="KOG0048">
    <property type="taxonomic scope" value="Eukaryota"/>
</dbReference>
<dbReference type="InterPro" id="IPR050560">
    <property type="entry name" value="MYB_TF"/>
</dbReference>
<reference evidence="4" key="1">
    <citation type="submission" date="2006-10" db="EMBL/GenBank/DDBJ databases">
        <authorList>
            <person name="Amadeo P."/>
            <person name="Zhao Q."/>
            <person name="Wortman J."/>
            <person name="Fraser-Liggett C."/>
            <person name="Carlton J."/>
        </authorList>
    </citation>
    <scope>NUCLEOTIDE SEQUENCE</scope>
    <source>
        <strain evidence="4">G3</strain>
    </source>
</reference>
<dbReference type="VEuPathDB" id="TrichDB:TVAGG3_0311870"/>
<dbReference type="STRING" id="5722.A2ECH9"/>
<dbReference type="EMBL" id="DS113353">
    <property type="protein sequence ID" value="EAY09674.1"/>
    <property type="molecule type" value="Genomic_DNA"/>
</dbReference>
<sequence length="174" mass="20302">MQKVNNEKSTGKVKKFKHQKWTAAEDAQLYKLLIGQYSVNWDNVAKLMYNRNARQCKDRWNYYFCPTVNNGDWSHEEDELLNQKVKELGTKWKEISTFFIGRTNTNCKNRWLAMQREKMKSINSAENANVAPPAGQIDPNSNQNTPGIGNMQLQNTPYDFDDAFTDHDLELFEL</sequence>
<feature type="domain" description="HTH myb-type" evidence="3">
    <location>
        <begin position="14"/>
        <end position="61"/>
    </location>
</feature>
<dbReference type="RefSeq" id="XP_001321897.1">
    <property type="nucleotide sequence ID" value="XM_001321862.1"/>
</dbReference>
<reference evidence="4" key="2">
    <citation type="journal article" date="2007" name="Science">
        <title>Draft genome sequence of the sexually transmitted pathogen Trichomonas vaginalis.</title>
        <authorList>
            <person name="Carlton J.M."/>
            <person name="Hirt R.P."/>
            <person name="Silva J.C."/>
            <person name="Delcher A.L."/>
            <person name="Schatz M."/>
            <person name="Zhao Q."/>
            <person name="Wortman J.R."/>
            <person name="Bidwell S.L."/>
            <person name="Alsmark U.C.M."/>
            <person name="Besteiro S."/>
            <person name="Sicheritz-Ponten T."/>
            <person name="Noel C.J."/>
            <person name="Dacks J.B."/>
            <person name="Foster P.G."/>
            <person name="Simillion C."/>
            <person name="Van de Peer Y."/>
            <person name="Miranda-Saavedra D."/>
            <person name="Barton G.J."/>
            <person name="Westrop G.D."/>
            <person name="Mueller S."/>
            <person name="Dessi D."/>
            <person name="Fiori P.L."/>
            <person name="Ren Q."/>
            <person name="Paulsen I."/>
            <person name="Zhang H."/>
            <person name="Bastida-Corcuera F.D."/>
            <person name="Simoes-Barbosa A."/>
            <person name="Brown M.T."/>
            <person name="Hayes R.D."/>
            <person name="Mukherjee M."/>
            <person name="Okumura C.Y."/>
            <person name="Schneider R."/>
            <person name="Smith A.J."/>
            <person name="Vanacova S."/>
            <person name="Villalvazo M."/>
            <person name="Haas B.J."/>
            <person name="Pertea M."/>
            <person name="Feldblyum T.V."/>
            <person name="Utterback T.R."/>
            <person name="Shu C.L."/>
            <person name="Osoegawa K."/>
            <person name="de Jong P.J."/>
            <person name="Hrdy I."/>
            <person name="Horvathova L."/>
            <person name="Zubacova Z."/>
            <person name="Dolezal P."/>
            <person name="Malik S.B."/>
            <person name="Logsdon J.M. Jr."/>
            <person name="Henze K."/>
            <person name="Gupta A."/>
            <person name="Wang C.C."/>
            <person name="Dunne R.L."/>
            <person name="Upcroft J.A."/>
            <person name="Upcroft P."/>
            <person name="White O."/>
            <person name="Salzberg S.L."/>
            <person name="Tang P."/>
            <person name="Chiu C.-H."/>
            <person name="Lee Y.-S."/>
            <person name="Embley T.M."/>
            <person name="Coombs G.H."/>
            <person name="Mottram J.C."/>
            <person name="Tachezy J."/>
            <person name="Fraser-Liggett C.M."/>
            <person name="Johnson P.J."/>
        </authorList>
    </citation>
    <scope>NUCLEOTIDE SEQUENCE [LARGE SCALE GENOMIC DNA]</scope>
    <source>
        <strain evidence="4">G3</strain>
    </source>
</reference>
<dbReference type="PANTHER" id="PTHR45614">
    <property type="entry name" value="MYB PROTEIN-RELATED"/>
    <property type="match status" value="1"/>
</dbReference>
<dbReference type="SMART" id="SM00717">
    <property type="entry name" value="SANT"/>
    <property type="match status" value="2"/>
</dbReference>
<gene>
    <name evidence="4" type="ORF">TVAG_060500</name>
</gene>
<dbReference type="SMR" id="A2ECH9"/>
<evidence type="ECO:0000313" key="5">
    <source>
        <dbReference type="Proteomes" id="UP000001542"/>
    </source>
</evidence>
<dbReference type="InterPro" id="IPR001005">
    <property type="entry name" value="SANT/Myb"/>
</dbReference>
<dbReference type="GO" id="GO:0000978">
    <property type="term" value="F:RNA polymerase II cis-regulatory region sequence-specific DNA binding"/>
    <property type="evidence" value="ECO:0000318"/>
    <property type="project" value="GO_Central"/>
</dbReference>
<keyword evidence="4" id="KW-0238">DNA-binding</keyword>
<dbReference type="GO" id="GO:0000981">
    <property type="term" value="F:DNA-binding transcription factor activity, RNA polymerase II-specific"/>
    <property type="evidence" value="ECO:0000318"/>
    <property type="project" value="GO_Central"/>
</dbReference>
<evidence type="ECO:0000259" key="3">
    <source>
        <dbReference type="PROSITE" id="PS51294"/>
    </source>
</evidence>
<dbReference type="GO" id="GO:0006355">
    <property type="term" value="P:regulation of DNA-templated transcription"/>
    <property type="evidence" value="ECO:0000318"/>
    <property type="project" value="GO_Central"/>
</dbReference>
<feature type="compositionally biased region" description="Polar residues" evidence="1">
    <location>
        <begin position="138"/>
        <end position="156"/>
    </location>
</feature>
<dbReference type="Pfam" id="PF13921">
    <property type="entry name" value="Myb_DNA-bind_6"/>
    <property type="match status" value="1"/>
</dbReference>
<name>A2ECH9_TRIV3</name>
<evidence type="ECO:0000259" key="2">
    <source>
        <dbReference type="PROSITE" id="PS50090"/>
    </source>
</evidence>
<accession>A2ECH9</accession>
<dbReference type="GO" id="GO:0005634">
    <property type="term" value="C:nucleus"/>
    <property type="evidence" value="ECO:0000318"/>
    <property type="project" value="GO_Central"/>
</dbReference>
<feature type="region of interest" description="Disordered" evidence="1">
    <location>
        <begin position="129"/>
        <end position="156"/>
    </location>
</feature>
<dbReference type="PROSITE" id="PS51294">
    <property type="entry name" value="HTH_MYB"/>
    <property type="match status" value="2"/>
</dbReference>
<dbReference type="SUPFAM" id="SSF46689">
    <property type="entry name" value="Homeodomain-like"/>
    <property type="match status" value="1"/>
</dbReference>
<dbReference type="InterPro" id="IPR017930">
    <property type="entry name" value="Myb_dom"/>
</dbReference>
<dbReference type="InParanoid" id="A2ECH9"/>